<name>A0A430K2Q8_9FLAO</name>
<dbReference type="EMBL" id="RQPJ01000005">
    <property type="protein sequence ID" value="RTE53427.1"/>
    <property type="molecule type" value="Genomic_DNA"/>
</dbReference>
<evidence type="ECO:0000313" key="3">
    <source>
        <dbReference type="Proteomes" id="UP000267585"/>
    </source>
</evidence>
<sequence>MMDELELLKRDWQKKGKDLPKLSYDEIYKMIWKKSSSIVKWIFFISIIEFLLPHLLYLLPSMSKNMAVWKDLGLGNFLLLSNVVQYSVVLFFIFQFYKRYREISSLDNAKQLLANILKTRKTVKYYVIFCLSLIFISFMVMAVGIYLNDDPMLALGYGNQVENINPEKLKTTLLATVVILGVVITLVMGCIYFLLYGILLKKLKRNYRELKDMDV</sequence>
<protein>
    <submittedName>
        <fullName evidence="2">Uncharacterized protein</fullName>
    </submittedName>
</protein>
<feature type="transmembrane region" description="Helical" evidence="1">
    <location>
        <begin position="77"/>
        <end position="97"/>
    </location>
</feature>
<evidence type="ECO:0000256" key="1">
    <source>
        <dbReference type="SAM" id="Phobius"/>
    </source>
</evidence>
<comment type="caution">
    <text evidence="2">The sequence shown here is derived from an EMBL/GenBank/DDBJ whole genome shotgun (WGS) entry which is preliminary data.</text>
</comment>
<keyword evidence="1" id="KW-0812">Transmembrane</keyword>
<keyword evidence="1" id="KW-0472">Membrane</keyword>
<keyword evidence="1" id="KW-1133">Transmembrane helix</keyword>
<dbReference type="RefSeq" id="WP_126162323.1">
    <property type="nucleotide sequence ID" value="NZ_RQPJ01000005.1"/>
</dbReference>
<feature type="transmembrane region" description="Helical" evidence="1">
    <location>
        <begin position="125"/>
        <end position="147"/>
    </location>
</feature>
<reference evidence="2 3" key="1">
    <citation type="submission" date="2018-11" db="EMBL/GenBank/DDBJ databases">
        <title>Arenibacter aquaticus sp.nov., a marine bacterium isolated from surface seawater in the South China Sea.</title>
        <authorList>
            <person name="Guo J."/>
            <person name="Sun J."/>
        </authorList>
    </citation>
    <scope>NUCLEOTIDE SEQUENCE [LARGE SCALE GENOMIC DNA]</scope>
    <source>
        <strain evidence="2 3">GUO666</strain>
    </source>
</reference>
<proteinExistence type="predicted"/>
<feature type="transmembrane region" description="Helical" evidence="1">
    <location>
        <begin position="173"/>
        <end position="199"/>
    </location>
</feature>
<feature type="transmembrane region" description="Helical" evidence="1">
    <location>
        <begin position="38"/>
        <end position="57"/>
    </location>
</feature>
<dbReference type="Proteomes" id="UP000267585">
    <property type="component" value="Unassembled WGS sequence"/>
</dbReference>
<organism evidence="2 3">
    <name type="scientific">Arenibacter aquaticus</name>
    <dbReference type="NCBI Taxonomy" id="2489054"/>
    <lineage>
        <taxon>Bacteria</taxon>
        <taxon>Pseudomonadati</taxon>
        <taxon>Bacteroidota</taxon>
        <taxon>Flavobacteriia</taxon>
        <taxon>Flavobacteriales</taxon>
        <taxon>Flavobacteriaceae</taxon>
        <taxon>Arenibacter</taxon>
    </lineage>
</organism>
<evidence type="ECO:0000313" key="2">
    <source>
        <dbReference type="EMBL" id="RTE53427.1"/>
    </source>
</evidence>
<dbReference type="OrthoDB" id="709028at2"/>
<keyword evidence="3" id="KW-1185">Reference proteome</keyword>
<accession>A0A430K2Q8</accession>
<gene>
    <name evidence="2" type="ORF">EHW67_10410</name>
</gene>
<dbReference type="AlphaFoldDB" id="A0A430K2Q8"/>